<dbReference type="OrthoDB" id="4430587at2759"/>
<evidence type="ECO:0000313" key="1">
    <source>
        <dbReference type="EMBL" id="KAJ5188487.1"/>
    </source>
</evidence>
<comment type="caution">
    <text evidence="1">The sequence shown here is derived from an EMBL/GenBank/DDBJ whole genome shotgun (WGS) entry which is preliminary data.</text>
</comment>
<proteinExistence type="predicted"/>
<organism evidence="1 2">
    <name type="scientific">Penicillium cf. griseofulvum</name>
    <dbReference type="NCBI Taxonomy" id="2972120"/>
    <lineage>
        <taxon>Eukaryota</taxon>
        <taxon>Fungi</taxon>
        <taxon>Dikarya</taxon>
        <taxon>Ascomycota</taxon>
        <taxon>Pezizomycotina</taxon>
        <taxon>Eurotiomycetes</taxon>
        <taxon>Eurotiomycetidae</taxon>
        <taxon>Eurotiales</taxon>
        <taxon>Aspergillaceae</taxon>
        <taxon>Penicillium</taxon>
    </lineage>
</organism>
<evidence type="ECO:0000313" key="2">
    <source>
        <dbReference type="Proteomes" id="UP001150879"/>
    </source>
</evidence>
<keyword evidence="2" id="KW-1185">Reference proteome</keyword>
<feature type="non-terminal residue" evidence="1">
    <location>
        <position position="202"/>
    </location>
</feature>
<protein>
    <submittedName>
        <fullName evidence="1">Uncharacterized protein</fullName>
    </submittedName>
</protein>
<reference evidence="1" key="2">
    <citation type="journal article" date="2023" name="IMA Fungus">
        <title>Comparative genomic study of the Penicillium genus elucidates a diverse pangenome and 15 lateral gene transfer events.</title>
        <authorList>
            <person name="Petersen C."/>
            <person name="Sorensen T."/>
            <person name="Nielsen M.R."/>
            <person name="Sondergaard T.E."/>
            <person name="Sorensen J.L."/>
            <person name="Fitzpatrick D.A."/>
            <person name="Frisvad J.C."/>
            <person name="Nielsen K.L."/>
        </authorList>
    </citation>
    <scope>NUCLEOTIDE SEQUENCE</scope>
    <source>
        <strain evidence="1">IBT 16849</strain>
    </source>
</reference>
<name>A0A9W9J2K6_9EURO</name>
<accession>A0A9W9J2K6</accession>
<reference evidence="1" key="1">
    <citation type="submission" date="2022-11" db="EMBL/GenBank/DDBJ databases">
        <authorList>
            <person name="Petersen C."/>
        </authorList>
    </citation>
    <scope>NUCLEOTIDE SEQUENCE</scope>
    <source>
        <strain evidence="1">IBT 16849</strain>
    </source>
</reference>
<gene>
    <name evidence="1" type="ORF">N7472_007501</name>
</gene>
<dbReference type="Proteomes" id="UP001150879">
    <property type="component" value="Unassembled WGS sequence"/>
</dbReference>
<dbReference type="AlphaFoldDB" id="A0A9W9J2K6"/>
<dbReference type="EMBL" id="JAPQKP010000005">
    <property type="protein sequence ID" value="KAJ5188487.1"/>
    <property type="molecule type" value="Genomic_DNA"/>
</dbReference>
<sequence length="202" mass="23000">RQHHHTRIQNDHLILLNLTIIMPEETTIAVELLGSIESTINTIANNLEANSLDRRSFRKYLRDYAERAASDGRLINASRQGFANRGLLLAYAHMELICWLAKSNYTISSTSVKWYSWKKVFAKYRLPLLAVTSQTSHLRNHLQNISKKADQVFAELEANDIPISPDSIKYRKVPVGQPVGPPPEESHDLIHRATLAHEKLSQ</sequence>